<sequence>MKKITVLLSYLFFSIAVIAVIIEYLFISSHFFHSHYLKYTLMIEIIFPILGIILGAFGKSGAQKIIVIILNSLYFTLFSSLGLLNFWILTFGK</sequence>
<dbReference type="PATRIC" id="fig|86662.25.peg.269"/>
<protein>
    <recommendedName>
        <fullName evidence="4">Group-specific protein</fullName>
    </recommendedName>
</protein>
<feature type="transmembrane region" description="Helical" evidence="1">
    <location>
        <begin position="39"/>
        <end position="58"/>
    </location>
</feature>
<dbReference type="Proteomes" id="UP000175706">
    <property type="component" value="Unassembled WGS sequence"/>
</dbReference>
<comment type="caution">
    <text evidence="2">The sequence shown here is derived from an EMBL/GenBank/DDBJ whole genome shotgun (WGS) entry which is preliminary data.</text>
</comment>
<accession>A0A1E8BD71</accession>
<dbReference type="RefSeq" id="WP_070140637.1">
    <property type="nucleotide sequence ID" value="NZ_LXLT01000009.1"/>
</dbReference>
<evidence type="ECO:0000313" key="3">
    <source>
        <dbReference type="Proteomes" id="UP000175706"/>
    </source>
</evidence>
<feature type="transmembrane region" description="Helical" evidence="1">
    <location>
        <begin position="65"/>
        <end position="88"/>
    </location>
</feature>
<keyword evidence="1" id="KW-0472">Membrane</keyword>
<gene>
    <name evidence="2" type="ORF">BWGOE8_02920</name>
</gene>
<dbReference type="EMBL" id="LXLT01000009">
    <property type="protein sequence ID" value="OFD85036.1"/>
    <property type="molecule type" value="Genomic_DNA"/>
</dbReference>
<evidence type="ECO:0000313" key="2">
    <source>
        <dbReference type="EMBL" id="OFD85036.1"/>
    </source>
</evidence>
<proteinExistence type="predicted"/>
<evidence type="ECO:0000256" key="1">
    <source>
        <dbReference type="SAM" id="Phobius"/>
    </source>
</evidence>
<feature type="transmembrane region" description="Helical" evidence="1">
    <location>
        <begin position="7"/>
        <end position="27"/>
    </location>
</feature>
<dbReference type="AlphaFoldDB" id="A0A1E8BD71"/>
<keyword evidence="1" id="KW-0812">Transmembrane</keyword>
<name>A0A1E8BD71_BACMY</name>
<reference evidence="2 3" key="1">
    <citation type="submission" date="2016-05" db="EMBL/GenBank/DDBJ databases">
        <title>Bacillus thuringiensis and Bacillus weihenstephanensis as novel biocontrol agents of wilt causing Verticillium species.</title>
        <authorList>
            <person name="Hollensteiner J."/>
            <person name="Wemheuer F."/>
            <person name="Harting R."/>
            <person name="Kolarzyk A."/>
            <person name="Diaz-Valerio S."/>
            <person name="Poehlein A."/>
            <person name="Brzuszkiewicz E."/>
            <person name="Nesemann K."/>
            <person name="Braus-Stromeyer S."/>
            <person name="Braus G."/>
            <person name="Daniel R."/>
            <person name="Liesegang H."/>
        </authorList>
    </citation>
    <scope>NUCLEOTIDE SEQUENCE [LARGE SCALE GENOMIC DNA]</scope>
    <source>
        <strain evidence="2 3">GOE8</strain>
    </source>
</reference>
<keyword evidence="1" id="KW-1133">Transmembrane helix</keyword>
<organism evidence="2 3">
    <name type="scientific">Bacillus mycoides</name>
    <dbReference type="NCBI Taxonomy" id="1405"/>
    <lineage>
        <taxon>Bacteria</taxon>
        <taxon>Bacillati</taxon>
        <taxon>Bacillota</taxon>
        <taxon>Bacilli</taxon>
        <taxon>Bacillales</taxon>
        <taxon>Bacillaceae</taxon>
        <taxon>Bacillus</taxon>
        <taxon>Bacillus cereus group</taxon>
    </lineage>
</organism>
<evidence type="ECO:0008006" key="4">
    <source>
        <dbReference type="Google" id="ProtNLM"/>
    </source>
</evidence>